<accession>A0A5S9ISV0</accession>
<dbReference type="PRINTS" id="PR01415">
    <property type="entry name" value="ANKYRIN"/>
</dbReference>
<keyword evidence="5" id="KW-1185">Reference proteome</keyword>
<evidence type="ECO:0008006" key="6">
    <source>
        <dbReference type="Google" id="ProtNLM"/>
    </source>
</evidence>
<keyword evidence="2 3" id="KW-0040">ANK repeat</keyword>
<evidence type="ECO:0000256" key="1">
    <source>
        <dbReference type="ARBA" id="ARBA00022737"/>
    </source>
</evidence>
<protein>
    <recommendedName>
        <fullName evidence="6">Ankyrin repeat domain-containing protein</fullName>
    </recommendedName>
</protein>
<dbReference type="PANTHER" id="PTHR24171">
    <property type="entry name" value="ANKYRIN REPEAT DOMAIN-CONTAINING PROTEIN 39-RELATED"/>
    <property type="match status" value="1"/>
</dbReference>
<dbReference type="OrthoDB" id="211931at2"/>
<evidence type="ECO:0000313" key="4">
    <source>
        <dbReference type="EMBL" id="BBM86920.1"/>
    </source>
</evidence>
<dbReference type="Pfam" id="PF12796">
    <property type="entry name" value="Ank_2"/>
    <property type="match status" value="2"/>
</dbReference>
<dbReference type="AlphaFoldDB" id="A0A5S9ISV0"/>
<gene>
    <name evidence="4" type="ORF">UABAM_05322</name>
</gene>
<dbReference type="InterPro" id="IPR036770">
    <property type="entry name" value="Ankyrin_rpt-contain_sf"/>
</dbReference>
<dbReference type="PROSITE" id="PS50088">
    <property type="entry name" value="ANK_REPEAT"/>
    <property type="match status" value="4"/>
</dbReference>
<dbReference type="SUPFAM" id="SSF48403">
    <property type="entry name" value="Ankyrin repeat"/>
    <property type="match status" value="1"/>
</dbReference>
<reference evidence="4 5" key="1">
    <citation type="submission" date="2019-08" db="EMBL/GenBank/DDBJ databases">
        <title>Complete genome sequence of Candidatus Uab amorphum.</title>
        <authorList>
            <person name="Shiratori T."/>
            <person name="Suzuki S."/>
            <person name="Kakizawa Y."/>
            <person name="Ishida K."/>
        </authorList>
    </citation>
    <scope>NUCLEOTIDE SEQUENCE [LARGE SCALE GENOMIC DNA]</scope>
    <source>
        <strain evidence="4 5">SRT547</strain>
    </source>
</reference>
<dbReference type="InterPro" id="IPR002110">
    <property type="entry name" value="Ankyrin_rpt"/>
</dbReference>
<dbReference type="Gene3D" id="1.25.40.20">
    <property type="entry name" value="Ankyrin repeat-containing domain"/>
    <property type="match status" value="3"/>
</dbReference>
<proteinExistence type="predicted"/>
<feature type="repeat" description="ANK" evidence="3">
    <location>
        <begin position="174"/>
        <end position="206"/>
    </location>
</feature>
<keyword evidence="1" id="KW-0677">Repeat</keyword>
<evidence type="ECO:0000256" key="3">
    <source>
        <dbReference type="PROSITE-ProRule" id="PRU00023"/>
    </source>
</evidence>
<sequence>MSHLFFRSLQRNKQYIVFITVFFCSCGTVRNLQAYDTRHFGGAQKYSSLQNPEDFLIPMPTGGIVGLALGLSQISAVYSLALADTSLSALGDVVVSPVIAWKIARQKQRLFSLGVIEAAKSGNHERVISLLKKGASINVQDDLGCTALIATVHQYDMTKLLVTHGANLNMKDLSDNTALMIAAKEGYTENVSFLVMQGANIDMQDKSGDSALTMASAKGHKKIVDVLLAATTSIRHHNKALYVAAKNGYIDIVKVLLQAKMDVNFSVKDKYTPLMIATEKGHYDIVKLLIKAGANVNQRNIYQNTALERAITFEQHEIADALRRAGGHQ</sequence>
<evidence type="ECO:0000313" key="5">
    <source>
        <dbReference type="Proteomes" id="UP000326354"/>
    </source>
</evidence>
<dbReference type="SMART" id="SM00248">
    <property type="entry name" value="ANK"/>
    <property type="match status" value="6"/>
</dbReference>
<dbReference type="PROSITE" id="PS51257">
    <property type="entry name" value="PROKAR_LIPOPROTEIN"/>
    <property type="match status" value="1"/>
</dbReference>
<dbReference type="RefSeq" id="WP_151970956.1">
    <property type="nucleotide sequence ID" value="NZ_AP019860.1"/>
</dbReference>
<feature type="repeat" description="ANK" evidence="3">
    <location>
        <begin position="269"/>
        <end position="301"/>
    </location>
</feature>
<dbReference type="Proteomes" id="UP000326354">
    <property type="component" value="Chromosome"/>
</dbReference>
<name>A0A5S9ISV0_UABAM</name>
<organism evidence="4 5">
    <name type="scientific">Uabimicrobium amorphum</name>
    <dbReference type="NCBI Taxonomy" id="2596890"/>
    <lineage>
        <taxon>Bacteria</taxon>
        <taxon>Pseudomonadati</taxon>
        <taxon>Planctomycetota</taxon>
        <taxon>Candidatus Uabimicrobiia</taxon>
        <taxon>Candidatus Uabimicrobiales</taxon>
        <taxon>Candidatus Uabimicrobiaceae</taxon>
        <taxon>Candidatus Uabimicrobium</taxon>
    </lineage>
</organism>
<dbReference type="EMBL" id="AP019860">
    <property type="protein sequence ID" value="BBM86920.1"/>
    <property type="molecule type" value="Genomic_DNA"/>
</dbReference>
<dbReference type="PROSITE" id="PS50297">
    <property type="entry name" value="ANK_REP_REGION"/>
    <property type="match status" value="3"/>
</dbReference>
<feature type="repeat" description="ANK" evidence="3">
    <location>
        <begin position="236"/>
        <end position="268"/>
    </location>
</feature>
<evidence type="ECO:0000256" key="2">
    <source>
        <dbReference type="ARBA" id="ARBA00023043"/>
    </source>
</evidence>
<dbReference type="KEGG" id="uam:UABAM_05322"/>
<feature type="repeat" description="ANK" evidence="3">
    <location>
        <begin position="207"/>
        <end position="239"/>
    </location>
</feature>